<keyword evidence="1" id="KW-1133">Transmembrane helix</keyword>
<proteinExistence type="predicted"/>
<evidence type="ECO:0000313" key="3">
    <source>
        <dbReference type="Proteomes" id="UP000078148"/>
    </source>
</evidence>
<evidence type="ECO:0000313" key="2">
    <source>
        <dbReference type="EMBL" id="ANF98213.1"/>
    </source>
</evidence>
<gene>
    <name evidence="2" type="ORF">AR543_20815</name>
</gene>
<feature type="transmembrane region" description="Helical" evidence="1">
    <location>
        <begin position="7"/>
        <end position="24"/>
    </location>
</feature>
<accession>A0A172ZL00</accession>
<dbReference type="AlphaFoldDB" id="A0A172ZL00"/>
<dbReference type="Proteomes" id="UP000078148">
    <property type="component" value="Chromosome"/>
</dbReference>
<keyword evidence="1" id="KW-0812">Transmembrane</keyword>
<protein>
    <submittedName>
        <fullName evidence="2">Uncharacterized protein</fullName>
    </submittedName>
</protein>
<reference evidence="2 3" key="2">
    <citation type="journal article" date="2016" name="Int. J. Syst. Evol. Microbiol.">
        <title>Paenibacillus bovis sp. nov., isolated from raw yak (Bos grunniens) milk.</title>
        <authorList>
            <person name="Gao C."/>
            <person name="Han J."/>
            <person name="Liu Z."/>
            <person name="Xu X."/>
            <person name="Hang F."/>
            <person name="Wu Z."/>
        </authorList>
    </citation>
    <scope>NUCLEOTIDE SEQUENCE [LARGE SCALE GENOMIC DNA]</scope>
    <source>
        <strain evidence="2 3">BD3526</strain>
    </source>
</reference>
<name>A0A172ZL00_9BACL</name>
<evidence type="ECO:0000256" key="1">
    <source>
        <dbReference type="SAM" id="Phobius"/>
    </source>
</evidence>
<reference evidence="3" key="1">
    <citation type="submission" date="2015-10" db="EMBL/GenBank/DDBJ databases">
        <title>Genome of Paenibacillus bovis sp. nov.</title>
        <authorList>
            <person name="Wu Z."/>
            <person name="Gao C."/>
            <person name="Liu Z."/>
            <person name="Zheng H."/>
        </authorList>
    </citation>
    <scope>NUCLEOTIDE SEQUENCE [LARGE SCALE GENOMIC DNA]</scope>
    <source>
        <strain evidence="3">BD3526</strain>
    </source>
</reference>
<feature type="transmembrane region" description="Helical" evidence="1">
    <location>
        <begin position="30"/>
        <end position="48"/>
    </location>
</feature>
<sequence length="61" mass="6622">MSKGLSLWFAVSSIMLLLFCAIAISHSAWLAVLLGVLGVANIGWGFVIKAKRERRSSNYPA</sequence>
<dbReference type="KEGG" id="pbv:AR543_20815"/>
<dbReference type="RefSeq" id="WP_060536291.1">
    <property type="nucleotide sequence ID" value="NZ_CP013023.1"/>
</dbReference>
<organism evidence="2 3">
    <name type="scientific">Paenibacillus bovis</name>
    <dbReference type="NCBI Taxonomy" id="1616788"/>
    <lineage>
        <taxon>Bacteria</taxon>
        <taxon>Bacillati</taxon>
        <taxon>Bacillota</taxon>
        <taxon>Bacilli</taxon>
        <taxon>Bacillales</taxon>
        <taxon>Paenibacillaceae</taxon>
        <taxon>Paenibacillus</taxon>
    </lineage>
</organism>
<keyword evidence="1" id="KW-0472">Membrane</keyword>
<keyword evidence="3" id="KW-1185">Reference proteome</keyword>
<dbReference type="EMBL" id="CP013023">
    <property type="protein sequence ID" value="ANF98213.1"/>
    <property type="molecule type" value="Genomic_DNA"/>
</dbReference>